<dbReference type="GO" id="GO:0140291">
    <property type="term" value="P:peptidyl-glutamate ADP-deribosylation"/>
    <property type="evidence" value="ECO:0007669"/>
    <property type="project" value="TreeGrafter"/>
</dbReference>
<dbReference type="Gene3D" id="3.40.220.10">
    <property type="entry name" value="Leucine Aminopeptidase, subunit E, domain 1"/>
    <property type="match status" value="1"/>
</dbReference>
<reference evidence="1 2" key="1">
    <citation type="submission" date="2019-03" db="EMBL/GenBank/DDBJ databases">
        <title>Metabolic potential of uncultured bacteria and archaea associated with petroleum seepage in deep-sea sediments.</title>
        <authorList>
            <person name="Dong X."/>
            <person name="Hubert C."/>
        </authorList>
    </citation>
    <scope>NUCLEOTIDE SEQUENCE [LARGE SCALE GENOMIC DNA]</scope>
    <source>
        <strain evidence="1">E29_bin36</strain>
    </source>
</reference>
<comment type="caution">
    <text evidence="1">The sequence shown here is derived from an EMBL/GenBank/DDBJ whole genome shotgun (WGS) entry which is preliminary data.</text>
</comment>
<dbReference type="EMBL" id="SOIP01000486">
    <property type="protein sequence ID" value="TET78476.1"/>
    <property type="molecule type" value="Genomic_DNA"/>
</dbReference>
<sequence length="59" mass="6347">GIKSIALPALGCGLGRLEWRAVGPLMCKSLSGLDIPVQIYLPAEKEIPDELLSKDFLLP</sequence>
<organism evidence="1 2">
    <name type="scientific">candidate division TA06 bacterium</name>
    <dbReference type="NCBI Taxonomy" id="2250710"/>
    <lineage>
        <taxon>Bacteria</taxon>
        <taxon>Bacteria division TA06</taxon>
    </lineage>
</organism>
<proteinExistence type="predicted"/>
<feature type="non-terminal residue" evidence="1">
    <location>
        <position position="1"/>
    </location>
</feature>
<dbReference type="PANTHER" id="PTHR12521:SF0">
    <property type="entry name" value="ADP-RIBOSE GLYCOHYDROLASE OARD1"/>
    <property type="match status" value="1"/>
</dbReference>
<name>A0A523XGT8_UNCT6</name>
<dbReference type="Proteomes" id="UP000315534">
    <property type="component" value="Unassembled WGS sequence"/>
</dbReference>
<evidence type="ECO:0000313" key="1">
    <source>
        <dbReference type="EMBL" id="TET78476.1"/>
    </source>
</evidence>
<gene>
    <name evidence="1" type="ORF">E3J38_08515</name>
</gene>
<dbReference type="InterPro" id="IPR050892">
    <property type="entry name" value="ADP-ribose_metab_enzymes"/>
</dbReference>
<dbReference type="AlphaFoldDB" id="A0A523XGT8"/>
<accession>A0A523XGT8</accession>
<evidence type="ECO:0000313" key="2">
    <source>
        <dbReference type="Proteomes" id="UP000315534"/>
    </source>
</evidence>
<dbReference type="PANTHER" id="PTHR12521">
    <property type="entry name" value="PROTEIN C6ORF130"/>
    <property type="match status" value="1"/>
</dbReference>
<protein>
    <submittedName>
        <fullName evidence="1">DUF4433 domain-containing protein</fullName>
    </submittedName>
</protein>
<dbReference type="InterPro" id="IPR043472">
    <property type="entry name" value="Macro_dom-like"/>
</dbReference>
<dbReference type="SUPFAM" id="SSF52949">
    <property type="entry name" value="Macro domain-like"/>
    <property type="match status" value="1"/>
</dbReference>